<evidence type="ECO:0000313" key="2">
    <source>
        <dbReference type="Proteomes" id="UP000285326"/>
    </source>
</evidence>
<comment type="caution">
    <text evidence="1">The sequence shown here is derived from an EMBL/GenBank/DDBJ whole genome shotgun (WGS) entry which is preliminary data.</text>
</comment>
<name>A0A420JCR6_9PEZI</name>
<gene>
    <name evidence="1" type="ORF">GcM1_017003</name>
</gene>
<protein>
    <submittedName>
        <fullName evidence="1">Protein similar to CENP-B 2</fullName>
    </submittedName>
</protein>
<dbReference type="Proteomes" id="UP000285326">
    <property type="component" value="Unassembled WGS sequence"/>
</dbReference>
<dbReference type="EMBL" id="MCBS01001728">
    <property type="protein sequence ID" value="RKF96043.1"/>
    <property type="molecule type" value="Genomic_DNA"/>
</dbReference>
<feature type="non-terminal residue" evidence="1">
    <location>
        <position position="1"/>
    </location>
</feature>
<evidence type="ECO:0000313" key="1">
    <source>
        <dbReference type="EMBL" id="RKF96043.1"/>
    </source>
</evidence>
<proteinExistence type="predicted"/>
<accession>A0A420JCR6</accession>
<dbReference type="AlphaFoldDB" id="A0A420JCR6"/>
<sequence>IVWYWNNEVSNTIIHDCFRKSTLIPNLTSLLTPILANGIFELQNKVVRTTSIKYEMIFSNFLYHVRLDKCDDAVLDQEADLRDITQEHLGFDKQEERNEQEQVEQPTNTIKEIYDAVQNLINYVEDQDTMATYHFRDCD</sequence>
<organism evidence="1 2">
    <name type="scientific">Golovinomyces cichoracearum</name>
    <dbReference type="NCBI Taxonomy" id="62708"/>
    <lineage>
        <taxon>Eukaryota</taxon>
        <taxon>Fungi</taxon>
        <taxon>Dikarya</taxon>
        <taxon>Ascomycota</taxon>
        <taxon>Pezizomycotina</taxon>
        <taxon>Leotiomycetes</taxon>
        <taxon>Erysiphales</taxon>
        <taxon>Erysiphaceae</taxon>
        <taxon>Golovinomyces</taxon>
    </lineage>
</organism>
<reference evidence="1 2" key="1">
    <citation type="journal article" date="2018" name="BMC Genomics">
        <title>Comparative genome analyses reveal sequence features reflecting distinct modes of host-adaptation between dicot and monocot powdery mildew.</title>
        <authorList>
            <person name="Wu Y."/>
            <person name="Ma X."/>
            <person name="Pan Z."/>
            <person name="Kale S.D."/>
            <person name="Song Y."/>
            <person name="King H."/>
            <person name="Zhang Q."/>
            <person name="Presley C."/>
            <person name="Deng X."/>
            <person name="Wei C.I."/>
            <person name="Xiao S."/>
        </authorList>
    </citation>
    <scope>NUCLEOTIDE SEQUENCE [LARGE SCALE GENOMIC DNA]</scope>
    <source>
        <strain evidence="1">UMSG1</strain>
    </source>
</reference>